<feature type="domain" description="Glycosyltransferase subfamily 4-like N-terminal" evidence="2">
    <location>
        <begin position="59"/>
        <end position="169"/>
    </location>
</feature>
<dbReference type="PANTHER" id="PTHR12526:SF631">
    <property type="entry name" value="BLL6306 PROTEIN"/>
    <property type="match status" value="1"/>
</dbReference>
<evidence type="ECO:0000259" key="1">
    <source>
        <dbReference type="Pfam" id="PF00534"/>
    </source>
</evidence>
<protein>
    <submittedName>
        <fullName evidence="3">Glycosyltransferase family 4 protein</fullName>
    </submittedName>
</protein>
<dbReference type="Proteomes" id="UP001628091">
    <property type="component" value="Unassembled WGS sequence"/>
</dbReference>
<accession>A0ABQ0H6M7</accession>
<dbReference type="Pfam" id="PF00534">
    <property type="entry name" value="Glycos_transf_1"/>
    <property type="match status" value="1"/>
</dbReference>
<dbReference type="InterPro" id="IPR028098">
    <property type="entry name" value="Glyco_trans_4-like_N"/>
</dbReference>
<dbReference type="InterPro" id="IPR001296">
    <property type="entry name" value="Glyco_trans_1"/>
</dbReference>
<gene>
    <name evidence="3" type="ORF">PPNSA23_45310</name>
</gene>
<dbReference type="SUPFAM" id="SSF53756">
    <property type="entry name" value="UDP-Glycosyltransferase/glycogen phosphorylase"/>
    <property type="match status" value="1"/>
</dbReference>
<reference evidence="3 4" key="1">
    <citation type="submission" date="2024-10" db="EMBL/GenBank/DDBJ databases">
        <title>Isolation, draft genome sequencing and identification of Phyllobacterium sp. NSA23, isolated from leaf soil.</title>
        <authorList>
            <person name="Akita H."/>
        </authorList>
    </citation>
    <scope>NUCLEOTIDE SEQUENCE [LARGE SCALE GENOMIC DNA]</scope>
    <source>
        <strain evidence="3 4">NSA23</strain>
    </source>
</reference>
<dbReference type="RefSeq" id="WP_407866968.1">
    <property type="nucleotide sequence ID" value="NZ_BAAFZP010000002.1"/>
</dbReference>
<evidence type="ECO:0000259" key="2">
    <source>
        <dbReference type="Pfam" id="PF13579"/>
    </source>
</evidence>
<feature type="domain" description="Glycosyl transferase family 1" evidence="1">
    <location>
        <begin position="185"/>
        <end position="336"/>
    </location>
</feature>
<organism evidence="3 4">
    <name type="scientific">Phyllobacterium phragmitis</name>
    <dbReference type="NCBI Taxonomy" id="2670329"/>
    <lineage>
        <taxon>Bacteria</taxon>
        <taxon>Pseudomonadati</taxon>
        <taxon>Pseudomonadota</taxon>
        <taxon>Alphaproteobacteria</taxon>
        <taxon>Hyphomicrobiales</taxon>
        <taxon>Phyllobacteriaceae</taxon>
        <taxon>Phyllobacterium</taxon>
    </lineage>
</organism>
<keyword evidence="4" id="KW-1185">Reference proteome</keyword>
<dbReference type="Gene3D" id="3.40.50.2000">
    <property type="entry name" value="Glycogen Phosphorylase B"/>
    <property type="match status" value="2"/>
</dbReference>
<dbReference type="CDD" id="cd03801">
    <property type="entry name" value="GT4_PimA-like"/>
    <property type="match status" value="1"/>
</dbReference>
<name>A0ABQ0H6M7_9HYPH</name>
<comment type="caution">
    <text evidence="3">The sequence shown here is derived from an EMBL/GenBank/DDBJ whole genome shotgun (WGS) entry which is preliminary data.</text>
</comment>
<dbReference type="PANTHER" id="PTHR12526">
    <property type="entry name" value="GLYCOSYLTRANSFERASE"/>
    <property type="match status" value="1"/>
</dbReference>
<dbReference type="EMBL" id="BAAFZP010000002">
    <property type="protein sequence ID" value="GAB1584588.1"/>
    <property type="molecule type" value="Genomic_DNA"/>
</dbReference>
<evidence type="ECO:0000313" key="3">
    <source>
        <dbReference type="EMBL" id="GAB1584588.1"/>
    </source>
</evidence>
<dbReference type="Pfam" id="PF13579">
    <property type="entry name" value="Glyco_trans_4_4"/>
    <property type="match status" value="1"/>
</dbReference>
<evidence type="ECO:0000313" key="4">
    <source>
        <dbReference type="Proteomes" id="UP001628091"/>
    </source>
</evidence>
<sequence length="366" mass="38992">MTETGKPLNVLVATPAGGTGQGGIDRIMAALKTELEEHPRNIAARFLPTRGKGPVALSWLPLLLFCSRMAGAWMRKEADLVHINLASYGSTYRKIAIAAVARSLGIPYVVHLHGAEFRSFWDGSGVLVSRSIHTLFSKASRIIVLGTPWQAFIAEKVPSAQARITIVPNAVEEPRIAHAGGGESVHILFLGRIEERKGIPELVKALARMKDVPGWRATLAGDGAVEALRAEIKALGLADRVTVPGWLGPDDTARLLATGDILTLPSHAENLPISVIEAMAAGLGIVTTPVGAIEDIVKDGETGLLVPPGDEQALAGALIRLVEKETLRHRLGAAAQAFQRRHLNIGPYADRICAVWRDAAATHDSA</sequence>
<proteinExistence type="predicted"/>